<sequence length="470" mass="52860">MSKQFQFILAANDAKSKKENARVIRMAAMRTFRRNQRFSLVNEYTADRHKKHGCVCSQSPGSSNQTGEDSSDISLNSEADWSLGFRWRATLVDIGPIVAFDPFVSTTLQSTHEYIELFTRFVYTTSVVIQPLGKDVTKNPFSVIFARNALADPLILTAILYHTSVHYDRHSSATLIYYNETVRQLAQRLGNSDQIADDSTIAAAGLLAATGNITGDFRDTLVHWEALQRMVRIRGGLQALGWDGALAMILSVDLISSTITLSIPRLERPVQHLSNTDPFLLSFSKRSYFIDYTDMTTTLDYLVRSISELVFRYLESKGSLTSSTTSIICFTQILSTIEHCLLSIQLPSSNDPSPDVISIRIIQVARIAALISTSYYFRAFTQEAAFTVSLYKKFLEIVRDIEPICPTVRNALLLKLHLWSILVGCITSRNKELLESQVQHYMGLLNLADWKDLETFLEGYIVAPEYDASQ</sequence>
<dbReference type="InterPro" id="IPR021858">
    <property type="entry name" value="Fun_TF"/>
</dbReference>
<dbReference type="EMBL" id="ML978080">
    <property type="protein sequence ID" value="KAF2009113.1"/>
    <property type="molecule type" value="Genomic_DNA"/>
</dbReference>
<evidence type="ECO:0000313" key="2">
    <source>
        <dbReference type="EMBL" id="KAF2009113.1"/>
    </source>
</evidence>
<gene>
    <name evidence="2" type="ORF">BU24DRAFT_415457</name>
</gene>
<feature type="region of interest" description="Disordered" evidence="1">
    <location>
        <begin position="53"/>
        <end position="73"/>
    </location>
</feature>
<reference evidence="2" key="1">
    <citation type="journal article" date="2020" name="Stud. Mycol.">
        <title>101 Dothideomycetes genomes: a test case for predicting lifestyles and emergence of pathogens.</title>
        <authorList>
            <person name="Haridas S."/>
            <person name="Albert R."/>
            <person name="Binder M."/>
            <person name="Bloem J."/>
            <person name="Labutti K."/>
            <person name="Salamov A."/>
            <person name="Andreopoulos B."/>
            <person name="Baker S."/>
            <person name="Barry K."/>
            <person name="Bills G."/>
            <person name="Bluhm B."/>
            <person name="Cannon C."/>
            <person name="Castanera R."/>
            <person name="Culley D."/>
            <person name="Daum C."/>
            <person name="Ezra D."/>
            <person name="Gonzalez J."/>
            <person name="Henrissat B."/>
            <person name="Kuo A."/>
            <person name="Liang C."/>
            <person name="Lipzen A."/>
            <person name="Lutzoni F."/>
            <person name="Magnuson J."/>
            <person name="Mondo S."/>
            <person name="Nolan M."/>
            <person name="Ohm R."/>
            <person name="Pangilinan J."/>
            <person name="Park H.-J."/>
            <person name="Ramirez L."/>
            <person name="Alfaro M."/>
            <person name="Sun H."/>
            <person name="Tritt A."/>
            <person name="Yoshinaga Y."/>
            <person name="Zwiers L.-H."/>
            <person name="Turgeon B."/>
            <person name="Goodwin S."/>
            <person name="Spatafora J."/>
            <person name="Crous P."/>
            <person name="Grigoriev I."/>
        </authorList>
    </citation>
    <scope>NUCLEOTIDE SEQUENCE</scope>
    <source>
        <strain evidence="2">CBS 175.79</strain>
    </source>
</reference>
<protein>
    <recommendedName>
        <fullName evidence="4">Transcription factor domain-containing protein</fullName>
    </recommendedName>
</protein>
<dbReference type="GeneID" id="54283691"/>
<dbReference type="RefSeq" id="XP_033377452.1">
    <property type="nucleotide sequence ID" value="XM_033526294.1"/>
</dbReference>
<organism evidence="2 3">
    <name type="scientific">Aaosphaeria arxii CBS 175.79</name>
    <dbReference type="NCBI Taxonomy" id="1450172"/>
    <lineage>
        <taxon>Eukaryota</taxon>
        <taxon>Fungi</taxon>
        <taxon>Dikarya</taxon>
        <taxon>Ascomycota</taxon>
        <taxon>Pezizomycotina</taxon>
        <taxon>Dothideomycetes</taxon>
        <taxon>Pleosporomycetidae</taxon>
        <taxon>Pleosporales</taxon>
        <taxon>Pleosporales incertae sedis</taxon>
        <taxon>Aaosphaeria</taxon>
    </lineage>
</organism>
<evidence type="ECO:0000313" key="3">
    <source>
        <dbReference type="Proteomes" id="UP000799778"/>
    </source>
</evidence>
<evidence type="ECO:0008006" key="4">
    <source>
        <dbReference type="Google" id="ProtNLM"/>
    </source>
</evidence>
<dbReference type="Pfam" id="PF11951">
    <property type="entry name" value="Fungal_trans_2"/>
    <property type="match status" value="1"/>
</dbReference>
<proteinExistence type="predicted"/>
<dbReference type="Proteomes" id="UP000799778">
    <property type="component" value="Unassembled WGS sequence"/>
</dbReference>
<evidence type="ECO:0000256" key="1">
    <source>
        <dbReference type="SAM" id="MobiDB-lite"/>
    </source>
</evidence>
<dbReference type="AlphaFoldDB" id="A0A6A5X837"/>
<keyword evidence="3" id="KW-1185">Reference proteome</keyword>
<feature type="compositionally biased region" description="Polar residues" evidence="1">
    <location>
        <begin position="56"/>
        <end position="73"/>
    </location>
</feature>
<name>A0A6A5X837_9PLEO</name>
<accession>A0A6A5X837</accession>
<dbReference type="PANTHER" id="PTHR37540">
    <property type="entry name" value="TRANSCRIPTION FACTOR (ACR-2), PUTATIVE-RELATED-RELATED"/>
    <property type="match status" value="1"/>
</dbReference>
<dbReference type="OrthoDB" id="4159781at2759"/>
<dbReference type="PANTHER" id="PTHR37540:SF5">
    <property type="entry name" value="TRANSCRIPTION FACTOR DOMAIN-CONTAINING PROTEIN"/>
    <property type="match status" value="1"/>
</dbReference>